<organism evidence="3 4">
    <name type="scientific">Nepenthes gracilis</name>
    <name type="common">Slender pitcher plant</name>
    <dbReference type="NCBI Taxonomy" id="150966"/>
    <lineage>
        <taxon>Eukaryota</taxon>
        <taxon>Viridiplantae</taxon>
        <taxon>Streptophyta</taxon>
        <taxon>Embryophyta</taxon>
        <taxon>Tracheophyta</taxon>
        <taxon>Spermatophyta</taxon>
        <taxon>Magnoliopsida</taxon>
        <taxon>eudicotyledons</taxon>
        <taxon>Gunneridae</taxon>
        <taxon>Pentapetalae</taxon>
        <taxon>Caryophyllales</taxon>
        <taxon>Nepenthaceae</taxon>
        <taxon>Nepenthes</taxon>
    </lineage>
</organism>
<dbReference type="AlphaFoldDB" id="A0AAD3T503"/>
<evidence type="ECO:0000313" key="3">
    <source>
        <dbReference type="EMBL" id="GMH23140.1"/>
    </source>
</evidence>
<dbReference type="PANTHER" id="PTHR33223">
    <property type="entry name" value="CCHC-TYPE DOMAIN-CONTAINING PROTEIN"/>
    <property type="match status" value="1"/>
</dbReference>
<dbReference type="Proteomes" id="UP001279734">
    <property type="component" value="Unassembled WGS sequence"/>
</dbReference>
<dbReference type="EMBL" id="BSYO01000025">
    <property type="protein sequence ID" value="GMH23140.1"/>
    <property type="molecule type" value="Genomic_DNA"/>
</dbReference>
<evidence type="ECO:0000313" key="4">
    <source>
        <dbReference type="Proteomes" id="UP001279734"/>
    </source>
</evidence>
<feature type="compositionally biased region" description="Basic and acidic residues" evidence="1">
    <location>
        <begin position="127"/>
        <end position="148"/>
    </location>
</feature>
<comment type="caution">
    <text evidence="3">The sequence shown here is derived from an EMBL/GenBank/DDBJ whole genome shotgun (WGS) entry which is preliminary data.</text>
</comment>
<keyword evidence="4" id="KW-1185">Reference proteome</keyword>
<reference evidence="3" key="1">
    <citation type="submission" date="2023-05" db="EMBL/GenBank/DDBJ databases">
        <title>Nepenthes gracilis genome sequencing.</title>
        <authorList>
            <person name="Fukushima K."/>
        </authorList>
    </citation>
    <scope>NUCLEOTIDE SEQUENCE</scope>
    <source>
        <strain evidence="3">SING2019-196</strain>
    </source>
</reference>
<feature type="compositionally biased region" description="Polar residues" evidence="1">
    <location>
        <begin position="174"/>
        <end position="185"/>
    </location>
</feature>
<evidence type="ECO:0000256" key="1">
    <source>
        <dbReference type="SAM" id="MobiDB-lite"/>
    </source>
</evidence>
<dbReference type="PANTHER" id="PTHR33223:SF10">
    <property type="entry name" value="AMINOTRANSFERASE-LIKE PLANT MOBILE DOMAIN-CONTAINING PROTEIN"/>
    <property type="match status" value="1"/>
</dbReference>
<feature type="domain" description="Retrotransposon gag" evidence="2">
    <location>
        <begin position="4"/>
        <end position="93"/>
    </location>
</feature>
<proteinExistence type="predicted"/>
<accession>A0AAD3T503</accession>
<dbReference type="InterPro" id="IPR005162">
    <property type="entry name" value="Retrotrans_gag_dom"/>
</dbReference>
<sequence length="197" mass="23152">MCRYFPLTLKGNARIWFHHLPSGTISSFRELTDLFLAQYASSRRKEKQLWHLSHIKQKPRENPRRFLDRFVAEARRIPRIIEEIKLGSFISAFTYGDFFKHLAHKNPHTFRKAESITRAYAATEEANEAKRPERADQPRPFHWRREEKSARRTLPPVIFVDPRAEIMGSRFHTSRLTRAPTSSCGQVEKNLRSGPKP</sequence>
<name>A0AAD3T503_NEPGR</name>
<evidence type="ECO:0000259" key="2">
    <source>
        <dbReference type="Pfam" id="PF03732"/>
    </source>
</evidence>
<protein>
    <recommendedName>
        <fullName evidence="2">Retrotransposon gag domain-containing protein</fullName>
    </recommendedName>
</protein>
<gene>
    <name evidence="3" type="ORF">Nepgr_024983</name>
</gene>
<feature type="region of interest" description="Disordered" evidence="1">
    <location>
        <begin position="124"/>
        <end position="148"/>
    </location>
</feature>
<feature type="region of interest" description="Disordered" evidence="1">
    <location>
        <begin position="171"/>
        <end position="197"/>
    </location>
</feature>
<dbReference type="Pfam" id="PF03732">
    <property type="entry name" value="Retrotrans_gag"/>
    <property type="match status" value="1"/>
</dbReference>